<evidence type="ECO:0000256" key="8">
    <source>
        <dbReference type="ARBA" id="ARBA00023242"/>
    </source>
</evidence>
<evidence type="ECO:0000256" key="3">
    <source>
        <dbReference type="ARBA" id="ARBA00022703"/>
    </source>
</evidence>
<keyword evidence="5" id="KW-0238">DNA-binding</keyword>
<evidence type="ECO:0000313" key="13">
    <source>
        <dbReference type="RefSeq" id="XP_045558815.1"/>
    </source>
</evidence>
<organism evidence="11 12">
    <name type="scientific">Salmo salar</name>
    <name type="common">Atlantic salmon</name>
    <dbReference type="NCBI Taxonomy" id="8030"/>
    <lineage>
        <taxon>Eukaryota</taxon>
        <taxon>Metazoa</taxon>
        <taxon>Chordata</taxon>
        <taxon>Craniata</taxon>
        <taxon>Vertebrata</taxon>
        <taxon>Euteleostomi</taxon>
        <taxon>Actinopterygii</taxon>
        <taxon>Neopterygii</taxon>
        <taxon>Teleostei</taxon>
        <taxon>Protacanthopterygii</taxon>
        <taxon>Salmoniformes</taxon>
        <taxon>Salmonidae</taxon>
        <taxon>Salmoninae</taxon>
        <taxon>Salmo</taxon>
    </lineage>
</organism>
<feature type="region of interest" description="Disordered" evidence="9">
    <location>
        <begin position="346"/>
        <end position="381"/>
    </location>
</feature>
<accession>A0ABM3DJ28</accession>
<dbReference type="PANTHER" id="PTHR13580:SF10">
    <property type="entry name" value="CYSTEINE_SERINE-RICH NUCLEAR PROTEIN 1"/>
    <property type="match status" value="1"/>
</dbReference>
<comment type="similarity">
    <text evidence="2">Belongs to the AXUD1 family.</text>
</comment>
<comment type="subcellular location">
    <subcellularLocation>
        <location evidence="1">Nucleus</location>
    </subcellularLocation>
</comment>
<feature type="region of interest" description="Disordered" evidence="9">
    <location>
        <begin position="298"/>
        <end position="323"/>
    </location>
</feature>
<dbReference type="RefSeq" id="XP_045558815.1">
    <property type="nucleotide sequence ID" value="XM_045702859.1"/>
</dbReference>
<keyword evidence="7" id="KW-0804">Transcription</keyword>
<keyword evidence="4" id="KW-0805">Transcription regulation</keyword>
<evidence type="ECO:0000259" key="10">
    <source>
        <dbReference type="Pfam" id="PF16019"/>
    </source>
</evidence>
<dbReference type="InterPro" id="IPR023260">
    <property type="entry name" value="Cys/Ser-rich_nuc_prot"/>
</dbReference>
<feature type="compositionally biased region" description="Basic and acidic residues" evidence="9">
    <location>
        <begin position="365"/>
        <end position="374"/>
    </location>
</feature>
<dbReference type="GeneID" id="106594516"/>
<evidence type="ECO:0000256" key="7">
    <source>
        <dbReference type="ARBA" id="ARBA00023163"/>
    </source>
</evidence>
<evidence type="ECO:0000256" key="9">
    <source>
        <dbReference type="SAM" id="MobiDB-lite"/>
    </source>
</evidence>
<dbReference type="PANTHER" id="PTHR13580">
    <property type="entry name" value="TGF-BETA INDUCED APOPTOSIS PROTEIN"/>
    <property type="match status" value="1"/>
</dbReference>
<dbReference type="RefSeq" id="XP_045558814.1">
    <property type="nucleotide sequence ID" value="XM_045702858.1"/>
</dbReference>
<keyword evidence="3" id="KW-0053">Apoptosis</keyword>
<evidence type="ECO:0000313" key="12">
    <source>
        <dbReference type="RefSeq" id="XP_045558814.1"/>
    </source>
</evidence>
<evidence type="ECO:0000256" key="1">
    <source>
        <dbReference type="ARBA" id="ARBA00004123"/>
    </source>
</evidence>
<dbReference type="PRINTS" id="PR02031">
    <property type="entry name" value="CYSSERRICHNP"/>
</dbReference>
<dbReference type="Pfam" id="PF16019">
    <property type="entry name" value="CSRNP_N"/>
    <property type="match status" value="1"/>
</dbReference>
<keyword evidence="6" id="KW-0010">Activator</keyword>
<proteinExistence type="inferred from homology"/>
<evidence type="ECO:0000313" key="11">
    <source>
        <dbReference type="Proteomes" id="UP001652741"/>
    </source>
</evidence>
<keyword evidence="8" id="KW-0539">Nucleus</keyword>
<reference evidence="12 13" key="1">
    <citation type="submission" date="2025-05" db="UniProtKB">
        <authorList>
            <consortium name="RefSeq"/>
        </authorList>
    </citation>
    <scope>IDENTIFICATION</scope>
</reference>
<evidence type="ECO:0000256" key="5">
    <source>
        <dbReference type="ARBA" id="ARBA00023125"/>
    </source>
</evidence>
<keyword evidence="11" id="KW-1185">Reference proteome</keyword>
<evidence type="ECO:0000256" key="4">
    <source>
        <dbReference type="ARBA" id="ARBA00023015"/>
    </source>
</evidence>
<evidence type="ECO:0000256" key="2">
    <source>
        <dbReference type="ARBA" id="ARBA00008548"/>
    </source>
</evidence>
<dbReference type="InterPro" id="IPR031972">
    <property type="entry name" value="CSRNP_N"/>
</dbReference>
<feature type="domain" description="Cysteine/serine-rich nuclear protein N-terminal" evidence="10">
    <location>
        <begin position="81"/>
        <end position="296"/>
    </location>
</feature>
<protein>
    <submittedName>
        <fullName evidence="12 13">Cysteine/serine-rich nuclear protein 1-like</fullName>
    </submittedName>
</protein>
<sequence>MLARAMSGLLKRKFEEVYDEDQCYSSSSSLSSSAYSGWDSEGESCYSDTLDSTPSNPGSPATHYNTKSILKKAKCEQGGRGNVTFDLVTVFLFPRCQGFSSVPSRGGCSLGMTQRHSALRRFTLDEYAVEQRILRREKLLNRLREEKLDALKQKLTKGGTVESEEADRLTVEDIPEDEMDISSCNLDDGSFLHPYPSKRRHALLKASGMKVEKEEKRQLQQLRVSREDCGCDCQVFCEPETCACSLAGIKCQMDHSSFPCGCTKDGCSNHGGRIEFNSSRVQTHYIHTIMKLELEKRLEETSGPEEEDPGETTPCHHYYNNPVSDLPSIPDRPSFHFSSELAAIRENSDTTDSSGGSDYSEEGAELGRRSREDGPLLDDVDENGLSRILSFSDIDDDYNVNNRCCPEQRLQQQPWVMTGFSTADFPEENDNLQVHRDNRAMVISQLLDDNANQGNSLFHHSGFSVPNVPSSSGACPNTPSSSVDCPNTPFSSVECPNTPFSSVDCPNTPFPSVDCPNTPSSSVACPNTPSSSVDCPNTPFSSVECPNTPFSSVECPNTPFSSVDCPNTPFPSVDCPNTPSSSVACPNTPSSSVDCPNTPFSSVECPNTPFSSVDCPNTPSSSVDCPNTPSSSVDCPNTPSSSVDCPNTPFSSVECPNTPFSSVDCPNTPSSSVDCPNTPSSSVDCPNTPSSSVDCPNTPFPSVDGTAASLSSESDLEFFDGFCLGPSALYNSLTEYQHMDNFFHFQLPSYPSSQSQASDPGACLLESLIGLSESVPEPPATFRQSSVGRKPSGV</sequence>
<evidence type="ECO:0000256" key="6">
    <source>
        <dbReference type="ARBA" id="ARBA00023159"/>
    </source>
</evidence>
<name>A0ABM3DJ28_SALSA</name>
<gene>
    <name evidence="12 13" type="primary">LOC106594516</name>
</gene>
<dbReference type="Proteomes" id="UP001652741">
    <property type="component" value="Chromosome ssa19"/>
</dbReference>
<feature type="region of interest" description="Disordered" evidence="9">
    <location>
        <begin position="774"/>
        <end position="794"/>
    </location>
</feature>